<dbReference type="EMBL" id="DF933839">
    <property type="protein sequence ID" value="GAM41971.1"/>
    <property type="molecule type" value="Genomic_DNA"/>
</dbReference>
<dbReference type="Gene3D" id="3.40.50.1700">
    <property type="entry name" value="Glycoside hydrolase family 3 C-terminal domain"/>
    <property type="match status" value="1"/>
</dbReference>
<keyword evidence="8" id="KW-0119">Carbohydrate metabolism</keyword>
<dbReference type="PANTHER" id="PTHR42715">
    <property type="entry name" value="BETA-GLUCOSIDASE"/>
    <property type="match status" value="1"/>
</dbReference>
<dbReference type="InterPro" id="IPR036881">
    <property type="entry name" value="Glyco_hydro_3_C_sf"/>
</dbReference>
<dbReference type="EC" id="3.2.1.21" evidence="4"/>
<dbReference type="GO" id="GO:0008422">
    <property type="term" value="F:beta-glucosidase activity"/>
    <property type="evidence" value="ECO:0007669"/>
    <property type="project" value="UniProtKB-EC"/>
</dbReference>
<evidence type="ECO:0000256" key="3">
    <source>
        <dbReference type="ARBA" id="ARBA00005336"/>
    </source>
</evidence>
<dbReference type="Pfam" id="PF00933">
    <property type="entry name" value="Glyco_hydro_3"/>
    <property type="match status" value="1"/>
</dbReference>
<dbReference type="InterPro" id="IPR002772">
    <property type="entry name" value="Glyco_hydro_3_C"/>
</dbReference>
<dbReference type="PANTHER" id="PTHR42715:SF10">
    <property type="entry name" value="BETA-GLUCOSIDASE"/>
    <property type="match status" value="1"/>
</dbReference>
<dbReference type="Gene3D" id="3.20.20.300">
    <property type="entry name" value="Glycoside hydrolase, family 3, N-terminal domain"/>
    <property type="match status" value="1"/>
</dbReference>
<proteinExistence type="inferred from homology"/>
<keyword evidence="6" id="KW-0136">Cellulose degradation</keyword>
<evidence type="ECO:0000259" key="11">
    <source>
        <dbReference type="SMART" id="SM01217"/>
    </source>
</evidence>
<dbReference type="AlphaFoldDB" id="A0A0B8MYM0"/>
<dbReference type="SUPFAM" id="SSF51445">
    <property type="entry name" value="(Trans)glycosidases"/>
    <property type="match status" value="1"/>
</dbReference>
<dbReference type="InterPro" id="IPR017853">
    <property type="entry name" value="GH"/>
</dbReference>
<dbReference type="InterPro" id="IPR013783">
    <property type="entry name" value="Ig-like_fold"/>
</dbReference>
<gene>
    <name evidence="12" type="ORF">TCE0_043f15527</name>
</gene>
<evidence type="ECO:0000313" key="13">
    <source>
        <dbReference type="Proteomes" id="UP000053095"/>
    </source>
</evidence>
<dbReference type="InterPro" id="IPR001764">
    <property type="entry name" value="Glyco_hydro_3_N"/>
</dbReference>
<dbReference type="SMART" id="SM01217">
    <property type="entry name" value="Fn3_like"/>
    <property type="match status" value="1"/>
</dbReference>
<evidence type="ECO:0000256" key="7">
    <source>
        <dbReference type="ARBA" id="ARBA00023180"/>
    </source>
</evidence>
<comment type="catalytic activity">
    <reaction evidence="1">
        <text>Hydrolysis of terminal, non-reducing beta-D-glucosyl residues with release of beta-D-glucose.</text>
        <dbReference type="EC" id="3.2.1.21"/>
    </reaction>
</comment>
<feature type="domain" description="Fibronectin type III-like" evidence="11">
    <location>
        <begin position="533"/>
        <end position="601"/>
    </location>
</feature>
<dbReference type="InterPro" id="IPR036962">
    <property type="entry name" value="Glyco_hydro_3_N_sf"/>
</dbReference>
<keyword evidence="5" id="KW-0378">Hydrolase</keyword>
<sequence>MHSDIIQVYAHYGIRDHQYKLIYWYNEDLDVQGARPGAAHEKEWELFDCDKDPLELFNVYNDPAYGEDQYLNGVFGTSYVKTMQEKDENCYIRVATTIKHFVYGSPTGGINTASQNGGLNHLFNDLIQPFVTVIKDSQPASVMISYASIDRGPMSANRFMMRTILREKLGFDGVLMSDAEAILHLYTQSKVVKSLGDAALRALKAGLQLELSPAQPAAFPTLLSSINSTLVRERIDDAVLKILVIKFQTGLFDEGLPQVADAKAVLKSDAHLAINHNMSRESIVLLQNDGILPLRKGINGSWPKTAVIGPFADIINPGSYVPNNSIDRSFGKSLYQSMATAFGSDRVSYTQGVDIIGNDTSGIKAAVQAAKEAELAVLMLGSLSVVSANPLFDKRTDDLLNEILATGVPTVLILSGGQAFVLDDQTRQSNAILHSFLGGYNKLTISVPQSTGAIPIYYNYLPSDNQGGPGIFASGNISTAWQFPELPRTPPTMAFGYGLGYTTFECSNAQTSSGDSVQVTVDVQNTGNVTGKEVMQLYFRPGFSVTEFPVKKLIRFEKVELAPGESITVNFTVPTCDLGYYRNMEWEVETGAYNFWVGSSSLDHDLISLNTTVL</sequence>
<evidence type="ECO:0000256" key="9">
    <source>
        <dbReference type="ARBA" id="ARBA00023295"/>
    </source>
</evidence>
<dbReference type="Pfam" id="PF14310">
    <property type="entry name" value="Fn3-like"/>
    <property type="match status" value="1"/>
</dbReference>
<dbReference type="SUPFAM" id="SSF53649">
    <property type="entry name" value="Alkaline phosphatase-like"/>
    <property type="match status" value="1"/>
</dbReference>
<comment type="pathway">
    <text evidence="2">Glycan metabolism; cellulose degradation.</text>
</comment>
<keyword evidence="13" id="KW-1185">Reference proteome</keyword>
<accession>A0A0B8MYM0</accession>
<protein>
    <recommendedName>
        <fullName evidence="4">beta-glucosidase</fullName>
        <ecNumber evidence="4">3.2.1.21</ecNumber>
    </recommendedName>
</protein>
<comment type="similarity">
    <text evidence="3">Belongs to the glycosyl hydrolase 3 family.</text>
</comment>
<keyword evidence="10" id="KW-0624">Polysaccharide degradation</keyword>
<dbReference type="SUPFAM" id="SSF52279">
    <property type="entry name" value="Beta-D-glucan exohydrolase, C-terminal domain"/>
    <property type="match status" value="1"/>
</dbReference>
<organism evidence="12 13">
    <name type="scientific">Talaromyces pinophilus</name>
    <name type="common">Penicillium pinophilum</name>
    <dbReference type="NCBI Taxonomy" id="128442"/>
    <lineage>
        <taxon>Eukaryota</taxon>
        <taxon>Fungi</taxon>
        <taxon>Dikarya</taxon>
        <taxon>Ascomycota</taxon>
        <taxon>Pezizomycotina</taxon>
        <taxon>Eurotiomycetes</taxon>
        <taxon>Eurotiomycetidae</taxon>
        <taxon>Eurotiales</taxon>
        <taxon>Trichocomaceae</taxon>
        <taxon>Talaromyces</taxon>
        <taxon>Talaromyces sect. Talaromyces</taxon>
    </lineage>
</organism>
<name>A0A0B8MYM0_TALPI</name>
<dbReference type="GO" id="GO:0030245">
    <property type="term" value="P:cellulose catabolic process"/>
    <property type="evidence" value="ECO:0007669"/>
    <property type="project" value="UniProtKB-KW"/>
</dbReference>
<evidence type="ECO:0000256" key="2">
    <source>
        <dbReference type="ARBA" id="ARBA00004987"/>
    </source>
</evidence>
<evidence type="ECO:0000256" key="4">
    <source>
        <dbReference type="ARBA" id="ARBA00012744"/>
    </source>
</evidence>
<evidence type="ECO:0000256" key="5">
    <source>
        <dbReference type="ARBA" id="ARBA00022801"/>
    </source>
</evidence>
<keyword evidence="7" id="KW-0325">Glycoprotein</keyword>
<evidence type="ECO:0000256" key="1">
    <source>
        <dbReference type="ARBA" id="ARBA00000448"/>
    </source>
</evidence>
<evidence type="ECO:0000256" key="8">
    <source>
        <dbReference type="ARBA" id="ARBA00023277"/>
    </source>
</evidence>
<reference evidence="13" key="1">
    <citation type="journal article" date="2015" name="Genome Announc.">
        <title>Draft genome sequence of Talaromyces cellulolyticus strain Y-94, a source of lignocellulosic biomass-degrading enzymes.</title>
        <authorList>
            <person name="Fujii T."/>
            <person name="Koike H."/>
            <person name="Sawayama S."/>
            <person name="Yano S."/>
            <person name="Inoue H."/>
        </authorList>
    </citation>
    <scope>NUCLEOTIDE SEQUENCE [LARGE SCALE GENOMIC DNA]</scope>
    <source>
        <strain evidence="13">Y-94</strain>
    </source>
</reference>
<evidence type="ECO:0000256" key="6">
    <source>
        <dbReference type="ARBA" id="ARBA00023001"/>
    </source>
</evidence>
<dbReference type="Proteomes" id="UP000053095">
    <property type="component" value="Unassembled WGS sequence"/>
</dbReference>
<dbReference type="InterPro" id="IPR026891">
    <property type="entry name" value="Fn3-like"/>
</dbReference>
<dbReference type="Gene3D" id="2.60.40.10">
    <property type="entry name" value="Immunoglobulins"/>
    <property type="match status" value="1"/>
</dbReference>
<evidence type="ECO:0000313" key="12">
    <source>
        <dbReference type="EMBL" id="GAM41971.1"/>
    </source>
</evidence>
<dbReference type="InterPro" id="IPR017850">
    <property type="entry name" value="Alkaline_phosphatase_core_sf"/>
</dbReference>
<dbReference type="InterPro" id="IPR050288">
    <property type="entry name" value="Cellulose_deg_GH3"/>
</dbReference>
<evidence type="ECO:0000256" key="10">
    <source>
        <dbReference type="ARBA" id="ARBA00023326"/>
    </source>
</evidence>
<keyword evidence="9" id="KW-0326">Glycosidase</keyword>
<dbReference type="Pfam" id="PF01915">
    <property type="entry name" value="Glyco_hydro_3_C"/>
    <property type="match status" value="1"/>
</dbReference>